<organism evidence="3 4">
    <name type="scientific">Almyronema epifaneia S1</name>
    <dbReference type="NCBI Taxonomy" id="2991925"/>
    <lineage>
        <taxon>Bacteria</taxon>
        <taxon>Bacillati</taxon>
        <taxon>Cyanobacteriota</taxon>
        <taxon>Cyanophyceae</taxon>
        <taxon>Nodosilineales</taxon>
        <taxon>Nodosilineaceae</taxon>
        <taxon>Almyronema</taxon>
        <taxon>Almyronema epifaneia</taxon>
    </lineage>
</organism>
<proteinExistence type="predicted"/>
<gene>
    <name evidence="3" type="ORF">ACFVKH_16360</name>
</gene>
<evidence type="ECO:0000256" key="1">
    <source>
        <dbReference type="PROSITE-ProRule" id="PRU00339"/>
    </source>
</evidence>
<dbReference type="Proteomes" id="UP001600165">
    <property type="component" value="Unassembled WGS sequence"/>
</dbReference>
<feature type="chain" id="PRO_5046716203" evidence="2">
    <location>
        <begin position="31"/>
        <end position="350"/>
    </location>
</feature>
<dbReference type="SMART" id="SM00028">
    <property type="entry name" value="TPR"/>
    <property type="match status" value="6"/>
</dbReference>
<keyword evidence="1" id="KW-0802">TPR repeat</keyword>
<feature type="signal peptide" evidence="2">
    <location>
        <begin position="1"/>
        <end position="30"/>
    </location>
</feature>
<keyword evidence="4" id="KW-1185">Reference proteome</keyword>
<evidence type="ECO:0000256" key="2">
    <source>
        <dbReference type="SAM" id="SignalP"/>
    </source>
</evidence>
<accession>A0ABW6IJU5</accession>
<feature type="repeat" description="TPR" evidence="1">
    <location>
        <begin position="93"/>
        <end position="126"/>
    </location>
</feature>
<dbReference type="Pfam" id="PF13176">
    <property type="entry name" value="TPR_7"/>
    <property type="match status" value="1"/>
</dbReference>
<dbReference type="Pfam" id="PF13181">
    <property type="entry name" value="TPR_8"/>
    <property type="match status" value="1"/>
</dbReference>
<dbReference type="EMBL" id="JBHZOL010000094">
    <property type="protein sequence ID" value="MFE4107860.1"/>
    <property type="molecule type" value="Genomic_DNA"/>
</dbReference>
<dbReference type="Pfam" id="PF13424">
    <property type="entry name" value="TPR_12"/>
    <property type="match status" value="1"/>
</dbReference>
<comment type="caution">
    <text evidence="3">The sequence shown here is derived from an EMBL/GenBank/DDBJ whole genome shotgun (WGS) entry which is preliminary data.</text>
</comment>
<evidence type="ECO:0000313" key="3">
    <source>
        <dbReference type="EMBL" id="MFE4107860.1"/>
    </source>
</evidence>
<keyword evidence="2" id="KW-0732">Signal</keyword>
<dbReference type="PANTHER" id="PTHR10098">
    <property type="entry name" value="RAPSYN-RELATED"/>
    <property type="match status" value="1"/>
</dbReference>
<dbReference type="SUPFAM" id="SSF48452">
    <property type="entry name" value="TPR-like"/>
    <property type="match status" value="2"/>
</dbReference>
<dbReference type="Gene3D" id="1.25.40.10">
    <property type="entry name" value="Tetratricopeptide repeat domain"/>
    <property type="match status" value="2"/>
</dbReference>
<protein>
    <submittedName>
        <fullName evidence="3">Tetratricopeptide repeat protein</fullName>
    </submittedName>
</protein>
<dbReference type="InterPro" id="IPR019734">
    <property type="entry name" value="TPR_rpt"/>
</dbReference>
<feature type="repeat" description="TPR" evidence="1">
    <location>
        <begin position="294"/>
        <end position="327"/>
    </location>
</feature>
<dbReference type="InterPro" id="IPR011990">
    <property type="entry name" value="TPR-like_helical_dom_sf"/>
</dbReference>
<sequence length="350" mass="38992">MGKLNRPSRSVCQVLFAVLALAVSSPLAKAVDINEQLAIPAFNGTESRARDVADQLMRLGSQQQLEGSYQQAINSWFQAIAIYQDLQDFSSMGLAYDYIGLTYTQLGQYEAAEEALRRRLAVARDNEDLQGQIFGWNNVGSLFLQRGYVGVARESFEQALTIAQSVRHFQGIGMSLSNLALVERSVGNLQEAAKLYESAANYRYQGNDLIGEANTLNSLGDVFLALEDYSGAVGAYRLALRSARELGDRPLQLRALDGLFTIYLARGDRRDLAEVLDARVALTLDGGSDRWQQLLTYRQLGEYYEDLGRFATAQQYYRQALDLARSLQEKQQEVFLTNSLIRLGEGPQPD</sequence>
<dbReference type="RefSeq" id="WP_377966986.1">
    <property type="nucleotide sequence ID" value="NZ_JBHZOL010000094.1"/>
</dbReference>
<name>A0ABW6IJU5_9CYAN</name>
<evidence type="ECO:0000313" key="4">
    <source>
        <dbReference type="Proteomes" id="UP001600165"/>
    </source>
</evidence>
<dbReference type="PROSITE" id="PS50005">
    <property type="entry name" value="TPR"/>
    <property type="match status" value="2"/>
</dbReference>
<reference evidence="3 4" key="1">
    <citation type="submission" date="2024-10" db="EMBL/GenBank/DDBJ databases">
        <authorList>
            <person name="Ratan Roy A."/>
            <person name="Morales Sandoval P.H."/>
            <person name="De Los Santos Villalobos S."/>
            <person name="Chakraborty S."/>
            <person name="Mukherjee J."/>
        </authorList>
    </citation>
    <scope>NUCLEOTIDE SEQUENCE [LARGE SCALE GENOMIC DNA]</scope>
    <source>
        <strain evidence="3 4">S1</strain>
    </source>
</reference>